<evidence type="ECO:0000256" key="1">
    <source>
        <dbReference type="SAM" id="Phobius"/>
    </source>
</evidence>
<keyword evidence="3" id="KW-1185">Reference proteome</keyword>
<proteinExistence type="predicted"/>
<keyword evidence="1" id="KW-1133">Transmembrane helix</keyword>
<evidence type="ECO:0000313" key="3">
    <source>
        <dbReference type="Proteomes" id="UP000677436"/>
    </source>
</evidence>
<dbReference type="AlphaFoldDB" id="A0A8D5ZJN9"/>
<organism evidence="2 3">
    <name type="scientific">Polycladomyces abyssicola</name>
    <dbReference type="NCBI Taxonomy" id="1125966"/>
    <lineage>
        <taxon>Bacteria</taxon>
        <taxon>Bacillati</taxon>
        <taxon>Bacillota</taxon>
        <taxon>Bacilli</taxon>
        <taxon>Bacillales</taxon>
        <taxon>Thermoactinomycetaceae</taxon>
        <taxon>Polycladomyces</taxon>
    </lineage>
</organism>
<accession>A0A8D5ZJN9</accession>
<reference evidence="2" key="1">
    <citation type="journal article" date="2013" name="Int. J. Syst. Evol. Microbiol.">
        <title>Polycladomyces abyssicola gen. nov., sp. nov., a thermophilic filamentous bacterium isolated from hemipelagic sediment.</title>
        <authorList>
            <person name="Tsubouchi T."/>
            <person name="Shimane Y."/>
            <person name="Mori K."/>
            <person name="Usui K."/>
            <person name="Hiraki T."/>
            <person name="Tame A."/>
            <person name="Uematsu K."/>
            <person name="Maruyama T."/>
            <person name="Hatada Y."/>
        </authorList>
    </citation>
    <scope>NUCLEOTIDE SEQUENCE</scope>
    <source>
        <strain evidence="2">JIR-001</strain>
    </source>
</reference>
<dbReference type="KEGG" id="pabs:JIR001_04970"/>
<dbReference type="EMBL" id="AP024601">
    <property type="protein sequence ID" value="BCU80714.1"/>
    <property type="molecule type" value="Genomic_DNA"/>
</dbReference>
<feature type="transmembrane region" description="Helical" evidence="1">
    <location>
        <begin position="58"/>
        <end position="79"/>
    </location>
</feature>
<protein>
    <submittedName>
        <fullName evidence="2">Uncharacterized protein</fullName>
    </submittedName>
</protein>
<reference evidence="2" key="2">
    <citation type="journal article" date="2021" name="Microbiol. Resour. Announc.">
        <title>Complete Genome Sequence of Polycladomyces abyssicola JIR-001T, Isolated from Hemipelagic Sediment in Deep Seawater.</title>
        <authorList>
            <person name="Tsubouchi T."/>
            <person name="Kaneko Y."/>
        </authorList>
    </citation>
    <scope>NUCLEOTIDE SEQUENCE</scope>
    <source>
        <strain evidence="2">JIR-001</strain>
    </source>
</reference>
<sequence length="88" mass="10645">MLWMFAPLVLCVYFLIGYAYWRKMEDGIQEWMATGDEETESLAAEYQQVVDMVGENKAYFLFSFVVTIFWLPFEITILFRRWIRVEHD</sequence>
<keyword evidence="1" id="KW-0812">Transmembrane</keyword>
<dbReference type="Proteomes" id="UP000677436">
    <property type="component" value="Chromosome"/>
</dbReference>
<gene>
    <name evidence="2" type="ORF">JIR001_04970</name>
</gene>
<keyword evidence="1" id="KW-0472">Membrane</keyword>
<evidence type="ECO:0000313" key="2">
    <source>
        <dbReference type="EMBL" id="BCU80714.1"/>
    </source>
</evidence>
<name>A0A8D5ZJN9_9BACL</name>